<dbReference type="InterPro" id="IPR045378">
    <property type="entry name" value="LNT_N"/>
</dbReference>
<feature type="transmembrane region" description="Helical" evidence="9">
    <location>
        <begin position="162"/>
        <end position="182"/>
    </location>
</feature>
<keyword evidence="6 9" id="KW-1133">Transmembrane helix</keyword>
<dbReference type="Pfam" id="PF00795">
    <property type="entry name" value="CN_hydrolase"/>
    <property type="match status" value="1"/>
</dbReference>
<sequence>MKYILLALISALLFSVSWPTYGIPFFIFIAFVPLLILEHDITKFSSIKYKSWAVFGCAYLAFAVWNIVSTGWLYEARTPDGSHSIMAVAFPVIANSLLMSVVFWLYHKYKNAMGTYWGLTFFVVIWMSFEKFHLTWQFSWPWLNLGNAFADYPKLIQWYDTFGATGGSFWILCANVMAFYTLRIWEAGRVQKTLIKNTSILLMIIMFPMLISFFKYKNFSDKPVGEVKVMMIQPDLNPYSEKYRKDSLEIVNEFLSLAENSRSKNIDFYLTPETSFPGYGGISEEGFGDSRMINTIKEFLAKNPKSVFVGGASTYRIYRNELLKTETSRFYPSQNIWVDDYNAALAIIPNQKVQTYHKGKLVPGVEIFPYISILKPLLGDAMLNFGGTISSLGSDKERKVFHSPFSKGIIAPIICYESIYGEYVTEYVKKGANFLGIMTNDSWWGTTQGHKQLMAYARLRAIENRREIARAANSGISVHIDARGNILEDTFYGDKTTLTAYIKLYNKSTFYTRAGDLISRICIFALGFMICYLLGERWKKERKQNFPIQKK</sequence>
<keyword evidence="12" id="KW-1185">Reference proteome</keyword>
<accession>A0A1G7F3L5</accession>
<reference evidence="11 12" key="1">
    <citation type="submission" date="2016-10" db="EMBL/GenBank/DDBJ databases">
        <authorList>
            <person name="de Groot N.N."/>
        </authorList>
    </citation>
    <scope>NUCLEOTIDE SEQUENCE [LARGE SCALE GENOMIC DNA]</scope>
    <source>
        <strain evidence="11 12">DSM 24015</strain>
    </source>
</reference>
<dbReference type="PROSITE" id="PS50263">
    <property type="entry name" value="CN_HYDROLASE"/>
    <property type="match status" value="1"/>
</dbReference>
<dbReference type="InterPro" id="IPR004563">
    <property type="entry name" value="Apolipo_AcylTrfase"/>
</dbReference>
<dbReference type="NCBIfam" id="TIGR00546">
    <property type="entry name" value="lnt"/>
    <property type="match status" value="1"/>
</dbReference>
<evidence type="ECO:0000256" key="5">
    <source>
        <dbReference type="ARBA" id="ARBA00022692"/>
    </source>
</evidence>
<feature type="transmembrane region" description="Helical" evidence="9">
    <location>
        <begin position="85"/>
        <end position="106"/>
    </location>
</feature>
<dbReference type="CDD" id="cd07571">
    <property type="entry name" value="ALP_N-acyl_transferase"/>
    <property type="match status" value="1"/>
</dbReference>
<comment type="catalytic activity">
    <reaction evidence="9">
        <text>N-terminal S-1,2-diacyl-sn-glyceryl-L-cysteinyl-[lipoprotein] + a glycerophospholipid = N-acyl-S-1,2-diacyl-sn-glyceryl-L-cysteinyl-[lipoprotein] + a 2-acyl-sn-glycero-3-phospholipid + H(+)</text>
        <dbReference type="Rhea" id="RHEA:48228"/>
        <dbReference type="Rhea" id="RHEA-COMP:14681"/>
        <dbReference type="Rhea" id="RHEA-COMP:14684"/>
        <dbReference type="ChEBI" id="CHEBI:15378"/>
        <dbReference type="ChEBI" id="CHEBI:136912"/>
        <dbReference type="ChEBI" id="CHEBI:140656"/>
        <dbReference type="ChEBI" id="CHEBI:140657"/>
        <dbReference type="ChEBI" id="CHEBI:140660"/>
        <dbReference type="EC" id="2.3.1.269"/>
    </reaction>
</comment>
<evidence type="ECO:0000313" key="11">
    <source>
        <dbReference type="EMBL" id="SDE70487.1"/>
    </source>
</evidence>
<dbReference type="Pfam" id="PF20154">
    <property type="entry name" value="LNT_N"/>
    <property type="match status" value="1"/>
</dbReference>
<evidence type="ECO:0000256" key="4">
    <source>
        <dbReference type="ARBA" id="ARBA00022679"/>
    </source>
</evidence>
<evidence type="ECO:0000256" key="8">
    <source>
        <dbReference type="ARBA" id="ARBA00023315"/>
    </source>
</evidence>
<dbReference type="EMBL" id="FNAS01000019">
    <property type="protein sequence ID" value="SDE70487.1"/>
    <property type="molecule type" value="Genomic_DNA"/>
</dbReference>
<evidence type="ECO:0000256" key="6">
    <source>
        <dbReference type="ARBA" id="ARBA00022989"/>
    </source>
</evidence>
<feature type="transmembrane region" description="Helical" evidence="9">
    <location>
        <begin position="113"/>
        <end position="129"/>
    </location>
</feature>
<feature type="transmembrane region" description="Helical" evidence="9">
    <location>
        <begin position="25"/>
        <end position="41"/>
    </location>
</feature>
<evidence type="ECO:0000256" key="2">
    <source>
        <dbReference type="ARBA" id="ARBA00010065"/>
    </source>
</evidence>
<keyword evidence="5 9" id="KW-0812">Transmembrane</keyword>
<keyword evidence="4 9" id="KW-0808">Transferase</keyword>
<dbReference type="EC" id="2.3.1.269" evidence="9"/>
<keyword evidence="7 9" id="KW-0472">Membrane</keyword>
<dbReference type="HAMAP" id="MF_01148">
    <property type="entry name" value="Lnt"/>
    <property type="match status" value="1"/>
</dbReference>
<gene>
    <name evidence="9" type="primary">lnt</name>
    <name evidence="11" type="ORF">SAMN05421544_1197</name>
</gene>
<comment type="function">
    <text evidence="9">Catalyzes the phospholipid dependent N-acylation of the N-terminal cysteine of apolipoprotein, the last step in lipoprotein maturation.</text>
</comment>
<comment type="subcellular location">
    <subcellularLocation>
        <location evidence="1 9">Cell membrane</location>
        <topology evidence="1 9">Multi-pass membrane protein</topology>
    </subcellularLocation>
</comment>
<evidence type="ECO:0000313" key="12">
    <source>
        <dbReference type="Proteomes" id="UP000198517"/>
    </source>
</evidence>
<dbReference type="AlphaFoldDB" id="A0A1G7F3L5"/>
<evidence type="ECO:0000256" key="9">
    <source>
        <dbReference type="HAMAP-Rule" id="MF_01148"/>
    </source>
</evidence>
<evidence type="ECO:0000256" key="7">
    <source>
        <dbReference type="ARBA" id="ARBA00023136"/>
    </source>
</evidence>
<proteinExistence type="inferred from homology"/>
<name>A0A1G7F3L5_9FLAO</name>
<comment type="similarity">
    <text evidence="2 9">Belongs to the CN hydrolase family. Apolipoprotein N-acyltransferase subfamily.</text>
</comment>
<comment type="pathway">
    <text evidence="9">Protein modification; lipoprotein biosynthesis (N-acyl transfer).</text>
</comment>
<dbReference type="STRING" id="1071918.SAMN05421544_1197"/>
<feature type="transmembrane region" description="Helical" evidence="9">
    <location>
        <begin position="53"/>
        <end position="73"/>
    </location>
</feature>
<organism evidence="11 12">
    <name type="scientific">Riemerella columbipharyngis</name>
    <dbReference type="NCBI Taxonomy" id="1071918"/>
    <lineage>
        <taxon>Bacteria</taxon>
        <taxon>Pseudomonadati</taxon>
        <taxon>Bacteroidota</taxon>
        <taxon>Flavobacteriia</taxon>
        <taxon>Flavobacteriales</taxon>
        <taxon>Weeksellaceae</taxon>
        <taxon>Riemerella</taxon>
    </lineage>
</organism>
<dbReference type="GO" id="GO:0016410">
    <property type="term" value="F:N-acyltransferase activity"/>
    <property type="evidence" value="ECO:0007669"/>
    <property type="project" value="UniProtKB-UniRule"/>
</dbReference>
<feature type="transmembrane region" description="Helical" evidence="9">
    <location>
        <begin position="194"/>
        <end position="214"/>
    </location>
</feature>
<keyword evidence="11" id="KW-0449">Lipoprotein</keyword>
<dbReference type="PANTHER" id="PTHR38686">
    <property type="entry name" value="APOLIPOPROTEIN N-ACYLTRANSFERASE"/>
    <property type="match status" value="1"/>
</dbReference>
<dbReference type="GO" id="GO:0005886">
    <property type="term" value="C:plasma membrane"/>
    <property type="evidence" value="ECO:0007669"/>
    <property type="project" value="UniProtKB-SubCell"/>
</dbReference>
<dbReference type="GO" id="GO:0042158">
    <property type="term" value="P:lipoprotein biosynthetic process"/>
    <property type="evidence" value="ECO:0007669"/>
    <property type="project" value="UniProtKB-UniRule"/>
</dbReference>
<dbReference type="RefSeq" id="WP_092737694.1">
    <property type="nucleotide sequence ID" value="NZ_FNAS01000019.1"/>
</dbReference>
<dbReference type="UniPathway" id="UPA00666"/>
<dbReference type="InterPro" id="IPR036526">
    <property type="entry name" value="C-N_Hydrolase_sf"/>
</dbReference>
<dbReference type="SUPFAM" id="SSF56317">
    <property type="entry name" value="Carbon-nitrogen hydrolase"/>
    <property type="match status" value="1"/>
</dbReference>
<dbReference type="PANTHER" id="PTHR38686:SF1">
    <property type="entry name" value="APOLIPOPROTEIN N-ACYLTRANSFERASE"/>
    <property type="match status" value="1"/>
</dbReference>
<dbReference type="Gene3D" id="3.60.110.10">
    <property type="entry name" value="Carbon-nitrogen hydrolase"/>
    <property type="match status" value="1"/>
</dbReference>
<keyword evidence="8 9" id="KW-0012">Acyltransferase</keyword>
<feature type="domain" description="CN hydrolase" evidence="10">
    <location>
        <begin position="227"/>
        <end position="504"/>
    </location>
</feature>
<keyword evidence="3 9" id="KW-1003">Cell membrane</keyword>
<evidence type="ECO:0000256" key="1">
    <source>
        <dbReference type="ARBA" id="ARBA00004651"/>
    </source>
</evidence>
<dbReference type="Proteomes" id="UP000198517">
    <property type="component" value="Unassembled WGS sequence"/>
</dbReference>
<dbReference type="OrthoDB" id="9804277at2"/>
<feature type="transmembrane region" description="Helical" evidence="9">
    <location>
        <begin position="517"/>
        <end position="535"/>
    </location>
</feature>
<evidence type="ECO:0000256" key="3">
    <source>
        <dbReference type="ARBA" id="ARBA00022475"/>
    </source>
</evidence>
<evidence type="ECO:0000259" key="10">
    <source>
        <dbReference type="PROSITE" id="PS50263"/>
    </source>
</evidence>
<protein>
    <recommendedName>
        <fullName evidence="9">Apolipoprotein N-acyltransferase</fullName>
        <shortName evidence="9">ALP N-acyltransferase</shortName>
        <ecNumber evidence="9">2.3.1.269</ecNumber>
    </recommendedName>
</protein>
<dbReference type="InterPro" id="IPR003010">
    <property type="entry name" value="C-N_Hydrolase"/>
</dbReference>